<keyword evidence="1" id="KW-0472">Membrane</keyword>
<proteinExistence type="predicted"/>
<gene>
    <name evidence="2" type="ORF">FHS31_001679</name>
</gene>
<feature type="transmembrane region" description="Helical" evidence="1">
    <location>
        <begin position="255"/>
        <end position="274"/>
    </location>
</feature>
<keyword evidence="1" id="KW-1133">Transmembrane helix</keyword>
<reference evidence="2 3" key="1">
    <citation type="submission" date="2020-03" db="EMBL/GenBank/DDBJ databases">
        <title>Genomic Encyclopedia of Type Strains, Phase III (KMG-III): the genomes of soil and plant-associated and newly described type strains.</title>
        <authorList>
            <person name="Whitman W."/>
        </authorList>
    </citation>
    <scope>NUCLEOTIDE SEQUENCE [LARGE SCALE GENOMIC DNA]</scope>
    <source>
        <strain evidence="2 3">CECT 8804</strain>
    </source>
</reference>
<evidence type="ECO:0000256" key="1">
    <source>
        <dbReference type="SAM" id="Phobius"/>
    </source>
</evidence>
<name>A0ABX0TTK4_9SPHN</name>
<protein>
    <recommendedName>
        <fullName evidence="4">Oligosaccharide repeat unit polymerase</fullName>
    </recommendedName>
</protein>
<comment type="caution">
    <text evidence="2">The sequence shown here is derived from an EMBL/GenBank/DDBJ whole genome shotgun (WGS) entry which is preliminary data.</text>
</comment>
<evidence type="ECO:0000313" key="3">
    <source>
        <dbReference type="Proteomes" id="UP000727456"/>
    </source>
</evidence>
<feature type="transmembrane region" description="Helical" evidence="1">
    <location>
        <begin position="84"/>
        <end position="109"/>
    </location>
</feature>
<feature type="transmembrane region" description="Helical" evidence="1">
    <location>
        <begin position="403"/>
        <end position="424"/>
    </location>
</feature>
<evidence type="ECO:0008006" key="4">
    <source>
        <dbReference type="Google" id="ProtNLM"/>
    </source>
</evidence>
<organism evidence="2 3">
    <name type="scientific">Sphingomonas vulcanisoli</name>
    <dbReference type="NCBI Taxonomy" id="1658060"/>
    <lineage>
        <taxon>Bacteria</taxon>
        <taxon>Pseudomonadati</taxon>
        <taxon>Pseudomonadota</taxon>
        <taxon>Alphaproteobacteria</taxon>
        <taxon>Sphingomonadales</taxon>
        <taxon>Sphingomonadaceae</taxon>
        <taxon>Sphingomonas</taxon>
    </lineage>
</organism>
<feature type="transmembrane region" description="Helical" evidence="1">
    <location>
        <begin position="39"/>
        <end position="64"/>
    </location>
</feature>
<dbReference type="Proteomes" id="UP000727456">
    <property type="component" value="Unassembled WGS sequence"/>
</dbReference>
<keyword evidence="3" id="KW-1185">Reference proteome</keyword>
<dbReference type="EMBL" id="JAAOZC010000003">
    <property type="protein sequence ID" value="NIJ08069.1"/>
    <property type="molecule type" value="Genomic_DNA"/>
</dbReference>
<dbReference type="RefSeq" id="WP_167072891.1">
    <property type="nucleotide sequence ID" value="NZ_JAAOZC010000003.1"/>
</dbReference>
<feature type="transmembrane region" description="Helical" evidence="1">
    <location>
        <begin position="379"/>
        <end position="397"/>
    </location>
</feature>
<keyword evidence="1" id="KW-0812">Transmembrane</keyword>
<sequence length="488" mass="53801">MKSVRAPRQLVRVDRPVRRSRSSLRIRERTKELLQKTPTYVLVSPNAFALIAIIPLLLSVFFPSQLYSLILREPNLMYHNGPLVIFYLSCIGCHISGVLTVGFFANRGLPARQEEIRIDDLWTILSIALGIAVALQALSLAITIRNSPSLLHLVFSGQGAAVKKAVDTEGGLNQAQPLLIVIICWAQFRFLSRRHELSDVHRFYARSLLIVAVLMSVMGAVLKAARYEAIPLLLGLLVIWLRTSKNAQSTLASMGKLIIGGVGGIIVFGAFSAFRGKTSAAASLYQLMGYGPASFNRLAAMLDGRLVLSSHGSGIYAVAFLHYMPIVHNFIDTEALFGLPPAPNWFLSEFVAVGNAGLNSAMIWDTVFGYYRSDLGNGVFPFAFLLGIYAGLAWNSFKHGRVFGLALYPYCAGTIVLWFSFPFLTRPSFFTSLGAALFLKIAEDATPWLKRRYIRVPRLSARELARQDRQTLAAARRAKFRAPSADGS</sequence>
<accession>A0ABX0TTK4</accession>
<feature type="transmembrane region" description="Helical" evidence="1">
    <location>
        <begin position="203"/>
        <end position="221"/>
    </location>
</feature>
<evidence type="ECO:0000313" key="2">
    <source>
        <dbReference type="EMBL" id="NIJ08069.1"/>
    </source>
</evidence>
<feature type="transmembrane region" description="Helical" evidence="1">
    <location>
        <begin position="121"/>
        <end position="144"/>
    </location>
</feature>
<feature type="transmembrane region" description="Helical" evidence="1">
    <location>
        <begin position="174"/>
        <end position="191"/>
    </location>
</feature>
<feature type="transmembrane region" description="Helical" evidence="1">
    <location>
        <begin position="306"/>
        <end position="325"/>
    </location>
</feature>